<dbReference type="InterPro" id="IPR051802">
    <property type="entry name" value="YfhM-like"/>
</dbReference>
<dbReference type="SMART" id="SM01360">
    <property type="entry name" value="A2M"/>
    <property type="match status" value="1"/>
</dbReference>
<evidence type="ECO:0000313" key="6">
    <source>
        <dbReference type="EMBL" id="BCS97550.1"/>
    </source>
</evidence>
<dbReference type="PIRSF" id="PIRSF038980">
    <property type="entry name" value="A2M_bac"/>
    <property type="match status" value="1"/>
</dbReference>
<evidence type="ECO:0000259" key="4">
    <source>
        <dbReference type="SMART" id="SM01359"/>
    </source>
</evidence>
<dbReference type="Pfam" id="PF17970">
    <property type="entry name" value="bMG1"/>
    <property type="match status" value="1"/>
</dbReference>
<dbReference type="Pfam" id="PF21142">
    <property type="entry name" value="A2M_bMG2"/>
    <property type="match status" value="1"/>
</dbReference>
<dbReference type="Pfam" id="PF17972">
    <property type="entry name" value="bMG5"/>
    <property type="match status" value="1"/>
</dbReference>
<accession>A0ABN6FAK6</accession>
<evidence type="ECO:0000313" key="7">
    <source>
        <dbReference type="Proteomes" id="UP001320148"/>
    </source>
</evidence>
<keyword evidence="7" id="KW-1185">Reference proteome</keyword>
<dbReference type="Pfam" id="PF07678">
    <property type="entry name" value="TED_complement"/>
    <property type="match status" value="1"/>
</dbReference>
<dbReference type="SMART" id="SM01419">
    <property type="entry name" value="Thiol-ester_cl"/>
    <property type="match status" value="1"/>
</dbReference>
<dbReference type="Pfam" id="PF17962">
    <property type="entry name" value="bMG6"/>
    <property type="match status" value="1"/>
</dbReference>
<dbReference type="RefSeq" id="WP_236888963.1">
    <property type="nucleotide sequence ID" value="NZ_AP024488.1"/>
</dbReference>
<sequence>MLRASLILVVSFMLMINTAFAFDLEKAKNDYSGAHFEVASIKEVLYENAPAVAISFTAPVDKEHLEDRHVTLSGGSSDHWVTSEDRTKVIFPFVEPATEYQVRVSNSVRDINGQKLKFPESKKVKTNSLKPSVAFTSSGHIISSSSPRHLPVTTLNVDEVTIDFFRIYDAKIPGMISELRKNGTDTYYNLENLKEYGELVHTGRFALNPRENQRTDYNIDLTEIKTLNVPGAYVAVMFQPGTYQYRYEHAFFMQTDIGVHLRRYETSFDVYTQSIATGKPMEGVRVDITDRKGQVVDTGESDELGRVSFRVKDGQHHLIATSGDQFSVLALNRNALDLSGLKNAVTSHSEYQIYAWGPRDLYRPKETITVNMLVRDFDGKLPPGLPLAYTLYKPDGSRVSSGQLQPAETGFYTFSYKTSDGSQTGRYTLKLSFADASTLSYHVKVEEFLPERLDLTLFDGEVDSKRVLASPEKVSVPVTSNYLYGAPASGNKVDGFVTATVDSHPFEGLPTFYFGDAKERMATTRRDFSEIKLSKEGAGTLVMPNRWAPMTSPVQLRVNASVYETGGRPVTRSSRLTLLNGERFLGIEPQFKGKPDSNTTVDIKVGCADREGNWLASKDLQVKLIRQDRDWYWRHSDSRGWHWAWNESPVTVFSKTLATGQGETTLLGLPLSWGRYRVEVSDGTTQSAFEFQTSWSWWGNAGTGSSQKPDQVSLGFEKTSYTPGETARLRINPPQGGLALVTVESSEGVCFTRYVEVASEGTAVEIPTEASWNRHDLYASVMVIRPGDMTETPVPSRAFGMVHLPLKREGTRLDVSVDAPERIEPNKTVTADITVSSGAAPLPANTRVVVALVDVGILNITRFATPDAEAYLFGPRRYTIDLFDNYGQIIDNIGPQTARQRFGGGFAESDAELARGGDKPKSDVRMVSFFSEPMSVDETGHVTASFDLPDFNGQLRWMVMAFADEQFGNADADTKVADKIVTQVAMPRFLAMGDESTLALDLRNMSGMVQDLTLDVTMSGAFSVLSEEKAFSLEDKEKLTLRFPLRAEKSSGQGVVTMHLTGAGEAPDNAIDITRTWRLGVRSPYPSVTRKAVSTIEAGSRWTPELKTDDLVPSSVRLQMNLSSRPPIDFAGHFEYLLHYPYGCLEQSTSSGYPWVLVSPEMLSTLGLSSRVEAQFGQSYDEDFRMAQVEKALGLVLNRQKSNGSFGLWSSDSREDRWLTVYATAFLHDARKMGAAVDSSALKRADKRLNKYLKGSTGSSDSHWSDDPAHYSFAYRSYAGYVLAQNGTARLSDLRRLYSRYDGKTGDDGLSWMYLSAAFKLSGDAKHAEKAHKKAMAERTRPRHSYYGEYGSSVRDLARIAELSLTHGFDGNSALIQELADGMKDRNWLSTQERISLFRTAAMLYERGSDTWNANLITTSGAQALSRKAPFNSLFDLSTFEGLDAIEAGDEDLYANISLVGDRKNAPDPVENGMIITRQFFDIDGNPTSVATMKSGDLAVVKLEVASSKRTPDGLVVDLLPAGLEIENQNLGLSSIHLDEIRLDGKAIGTLWDKGAIKHEEFRDDRYVAAISVRKHRPVTLFYLVRAVTPGTYRMPGSYVEDMYRPYRHAIGATMETMTVTE</sequence>
<gene>
    <name evidence="6" type="ORF">DSLASN_31820</name>
</gene>
<dbReference type="PANTHER" id="PTHR40094">
    <property type="entry name" value="ALPHA-2-MACROGLOBULIN HOMOLOG"/>
    <property type="match status" value="1"/>
</dbReference>
<dbReference type="PANTHER" id="PTHR40094:SF1">
    <property type="entry name" value="UBIQUITIN DOMAIN-CONTAINING PROTEIN"/>
    <property type="match status" value="1"/>
</dbReference>
<dbReference type="InterPro" id="IPR041462">
    <property type="entry name" value="Bact_A2M_MG6"/>
</dbReference>
<dbReference type="CDD" id="cd02891">
    <property type="entry name" value="A2M_like"/>
    <property type="match status" value="1"/>
</dbReference>
<name>A0ABN6FAK6_9BACT</name>
<dbReference type="InterPro" id="IPR041203">
    <property type="entry name" value="Bact_A2M_MG5"/>
</dbReference>
<reference evidence="6 7" key="1">
    <citation type="submission" date="2021-02" db="EMBL/GenBank/DDBJ databases">
        <title>Complete genome of Desulfoluna sp. strain ASN36.</title>
        <authorList>
            <person name="Takahashi A."/>
            <person name="Kojima H."/>
            <person name="Fukui M."/>
        </authorList>
    </citation>
    <scope>NUCLEOTIDE SEQUENCE [LARGE SCALE GENOMIC DNA]</scope>
    <source>
        <strain evidence="6 7">ASN36</strain>
    </source>
</reference>
<dbReference type="Pfam" id="PF11974">
    <property type="entry name" value="bMG3"/>
    <property type="match status" value="1"/>
</dbReference>
<dbReference type="SMART" id="SM01359">
    <property type="entry name" value="A2M_N_2"/>
    <property type="match status" value="1"/>
</dbReference>
<dbReference type="InterPro" id="IPR049120">
    <property type="entry name" value="A2M_bMG2"/>
</dbReference>
<evidence type="ECO:0000256" key="3">
    <source>
        <dbReference type="SAM" id="SignalP"/>
    </source>
</evidence>
<dbReference type="InterPro" id="IPR047565">
    <property type="entry name" value="Alpha-macroglob_thiol-ester_cl"/>
</dbReference>
<comment type="similarity">
    <text evidence="1">Belongs to the protease inhibitor I39 (alpha-2-macroglobulin) family. Bacterial alpha-2-macroglobulin subfamily.</text>
</comment>
<dbReference type="SUPFAM" id="SSF48239">
    <property type="entry name" value="Terpenoid cyclases/Protein prenyltransferases"/>
    <property type="match status" value="1"/>
</dbReference>
<evidence type="ECO:0000256" key="2">
    <source>
        <dbReference type="ARBA" id="ARBA00022729"/>
    </source>
</evidence>
<dbReference type="Pfam" id="PF01835">
    <property type="entry name" value="MG2"/>
    <property type="match status" value="1"/>
</dbReference>
<evidence type="ECO:0000259" key="5">
    <source>
        <dbReference type="SMART" id="SM01360"/>
    </source>
</evidence>
<dbReference type="InterPro" id="IPR008930">
    <property type="entry name" value="Terpenoid_cyclase/PrenylTrfase"/>
</dbReference>
<evidence type="ECO:0008006" key="8">
    <source>
        <dbReference type="Google" id="ProtNLM"/>
    </source>
</evidence>
<feature type="chain" id="PRO_5046184565" description="Alpha-2-macroglobulin" evidence="3">
    <location>
        <begin position="22"/>
        <end position="1622"/>
    </location>
</feature>
<dbReference type="InterPro" id="IPR026284">
    <property type="entry name" value="A2MG_proteobact"/>
</dbReference>
<dbReference type="InterPro" id="IPR021868">
    <property type="entry name" value="Alpha_2_Macroglob_MG3"/>
</dbReference>
<evidence type="ECO:0000256" key="1">
    <source>
        <dbReference type="ARBA" id="ARBA00010556"/>
    </source>
</evidence>
<proteinExistence type="inferred from homology"/>
<feature type="domain" description="Alpha-2-macroglobulin" evidence="5">
    <location>
        <begin position="928"/>
        <end position="1018"/>
    </location>
</feature>
<dbReference type="Gene3D" id="1.50.10.20">
    <property type="match status" value="1"/>
</dbReference>
<dbReference type="Gene3D" id="2.60.40.1930">
    <property type="match status" value="1"/>
</dbReference>
<organism evidence="6 7">
    <name type="scientific">Desulfoluna limicola</name>
    <dbReference type="NCBI Taxonomy" id="2810562"/>
    <lineage>
        <taxon>Bacteria</taxon>
        <taxon>Pseudomonadati</taxon>
        <taxon>Thermodesulfobacteriota</taxon>
        <taxon>Desulfobacteria</taxon>
        <taxon>Desulfobacterales</taxon>
        <taxon>Desulfolunaceae</taxon>
        <taxon>Desulfoluna</taxon>
    </lineage>
</organism>
<dbReference type="InterPro" id="IPR001599">
    <property type="entry name" value="Macroglobln_a2"/>
</dbReference>
<dbReference type="Pfam" id="PF07703">
    <property type="entry name" value="A2M_BRD"/>
    <property type="match status" value="1"/>
</dbReference>
<feature type="domain" description="Alpha-2-macroglobulin bait region" evidence="4">
    <location>
        <begin position="712"/>
        <end position="860"/>
    </location>
</feature>
<dbReference type="InterPro" id="IPR002890">
    <property type="entry name" value="MG2"/>
</dbReference>
<dbReference type="Pfam" id="PF00207">
    <property type="entry name" value="A2M"/>
    <property type="match status" value="1"/>
</dbReference>
<dbReference type="Pfam" id="PF17973">
    <property type="entry name" value="bMG10"/>
    <property type="match status" value="1"/>
</dbReference>
<dbReference type="EMBL" id="AP024488">
    <property type="protein sequence ID" value="BCS97550.1"/>
    <property type="molecule type" value="Genomic_DNA"/>
</dbReference>
<keyword evidence="2 3" id="KW-0732">Signal</keyword>
<protein>
    <recommendedName>
        <fullName evidence="8">Alpha-2-macroglobulin</fullName>
    </recommendedName>
</protein>
<dbReference type="Proteomes" id="UP001320148">
    <property type="component" value="Chromosome"/>
</dbReference>
<dbReference type="InterPro" id="IPR041246">
    <property type="entry name" value="Bact_MG10"/>
</dbReference>
<feature type="signal peptide" evidence="3">
    <location>
        <begin position="1"/>
        <end position="21"/>
    </location>
</feature>
<dbReference type="InterPro" id="IPR040639">
    <property type="entry name" value="A2MG_MG1"/>
</dbReference>
<dbReference type="InterPro" id="IPR011626">
    <property type="entry name" value="Alpha-macroglobulin_TED"/>
</dbReference>
<dbReference type="InterPro" id="IPR011625">
    <property type="entry name" value="A2M_N_BRD"/>
</dbReference>